<proteinExistence type="predicted"/>
<dbReference type="AlphaFoldDB" id="A0AAP0HII9"/>
<organism evidence="1 2">
    <name type="scientific">Stephania cephalantha</name>
    <dbReference type="NCBI Taxonomy" id="152367"/>
    <lineage>
        <taxon>Eukaryota</taxon>
        <taxon>Viridiplantae</taxon>
        <taxon>Streptophyta</taxon>
        <taxon>Embryophyta</taxon>
        <taxon>Tracheophyta</taxon>
        <taxon>Spermatophyta</taxon>
        <taxon>Magnoliopsida</taxon>
        <taxon>Ranunculales</taxon>
        <taxon>Menispermaceae</taxon>
        <taxon>Menispermoideae</taxon>
        <taxon>Cissampelideae</taxon>
        <taxon>Stephania</taxon>
    </lineage>
</organism>
<dbReference type="Proteomes" id="UP001419268">
    <property type="component" value="Unassembled WGS sequence"/>
</dbReference>
<reference evidence="1 2" key="1">
    <citation type="submission" date="2024-01" db="EMBL/GenBank/DDBJ databases">
        <title>Genome assemblies of Stephania.</title>
        <authorList>
            <person name="Yang L."/>
        </authorList>
    </citation>
    <scope>NUCLEOTIDE SEQUENCE [LARGE SCALE GENOMIC DNA]</scope>
    <source>
        <strain evidence="1">JXDWG</strain>
        <tissue evidence="1">Leaf</tissue>
    </source>
</reference>
<evidence type="ECO:0000313" key="2">
    <source>
        <dbReference type="Proteomes" id="UP001419268"/>
    </source>
</evidence>
<dbReference type="EMBL" id="JBBNAG010000013">
    <property type="protein sequence ID" value="KAK9083835.1"/>
    <property type="molecule type" value="Genomic_DNA"/>
</dbReference>
<dbReference type="InterPro" id="IPR011990">
    <property type="entry name" value="TPR-like_helical_dom_sf"/>
</dbReference>
<keyword evidence="2" id="KW-1185">Reference proteome</keyword>
<sequence length="165" mass="18084">MPPLTPTALAAAIESAVASHSPLHGRSVHAQILKTLTTPTNLRHSPPLHPTQPLHLPLHPQILRRRPPDSRPCRQVIDEMPVGNVVTWNAYISNSVFQGRMYDAFCAFVEFRGAGEEGNSITYCAVLSRCADCGNVVLGRQEKGIGFLKFSIGERRQGFFSLPDG</sequence>
<evidence type="ECO:0000313" key="1">
    <source>
        <dbReference type="EMBL" id="KAK9083835.1"/>
    </source>
</evidence>
<dbReference type="Gene3D" id="1.25.40.10">
    <property type="entry name" value="Tetratricopeptide repeat domain"/>
    <property type="match status" value="1"/>
</dbReference>
<gene>
    <name evidence="1" type="ORF">Scep_030306</name>
</gene>
<protein>
    <submittedName>
        <fullName evidence="1">Uncharacterized protein</fullName>
    </submittedName>
</protein>
<accession>A0AAP0HII9</accession>
<name>A0AAP0HII9_9MAGN</name>
<comment type="caution">
    <text evidence="1">The sequence shown here is derived from an EMBL/GenBank/DDBJ whole genome shotgun (WGS) entry which is preliminary data.</text>
</comment>